<accession>A0A162QVN7</accession>
<dbReference type="EMBL" id="LRGB01000252">
    <property type="protein sequence ID" value="KZS19990.1"/>
    <property type="molecule type" value="Genomic_DNA"/>
</dbReference>
<gene>
    <name evidence="1" type="ORF">APZ42_013438</name>
</gene>
<reference evidence="1 2" key="1">
    <citation type="submission" date="2016-03" db="EMBL/GenBank/DDBJ databases">
        <title>EvidentialGene: Evidence-directed Construction of Genes on Genomes.</title>
        <authorList>
            <person name="Gilbert D.G."/>
            <person name="Choi J.-H."/>
            <person name="Mockaitis K."/>
            <person name="Colbourne J."/>
            <person name="Pfrender M."/>
        </authorList>
    </citation>
    <scope>NUCLEOTIDE SEQUENCE [LARGE SCALE GENOMIC DNA]</scope>
    <source>
        <strain evidence="1 2">Xinb3</strain>
        <tissue evidence="1">Complete organism</tissue>
    </source>
</reference>
<protein>
    <submittedName>
        <fullName evidence="1">Uncharacterized protein</fullName>
    </submittedName>
</protein>
<evidence type="ECO:0000313" key="2">
    <source>
        <dbReference type="Proteomes" id="UP000076858"/>
    </source>
</evidence>
<proteinExistence type="predicted"/>
<dbReference type="Proteomes" id="UP000076858">
    <property type="component" value="Unassembled WGS sequence"/>
</dbReference>
<comment type="caution">
    <text evidence="1">The sequence shown here is derived from an EMBL/GenBank/DDBJ whole genome shotgun (WGS) entry which is preliminary data.</text>
</comment>
<keyword evidence="2" id="KW-1185">Reference proteome</keyword>
<sequence>MDISFSNLYSKTALRSDALTSHSFELRCPFSIKDNLAPRKTSYYHLYFCWKDITVGWESTDRIVTLRCIKWQEE</sequence>
<name>A0A162QVN7_9CRUS</name>
<dbReference type="AlphaFoldDB" id="A0A162QVN7"/>
<evidence type="ECO:0000313" key="1">
    <source>
        <dbReference type="EMBL" id="KZS19990.1"/>
    </source>
</evidence>
<organism evidence="1 2">
    <name type="scientific">Daphnia magna</name>
    <dbReference type="NCBI Taxonomy" id="35525"/>
    <lineage>
        <taxon>Eukaryota</taxon>
        <taxon>Metazoa</taxon>
        <taxon>Ecdysozoa</taxon>
        <taxon>Arthropoda</taxon>
        <taxon>Crustacea</taxon>
        <taxon>Branchiopoda</taxon>
        <taxon>Diplostraca</taxon>
        <taxon>Cladocera</taxon>
        <taxon>Anomopoda</taxon>
        <taxon>Daphniidae</taxon>
        <taxon>Daphnia</taxon>
    </lineage>
</organism>